<proteinExistence type="predicted"/>
<evidence type="ECO:0000313" key="3">
    <source>
        <dbReference type="Proteomes" id="UP001205185"/>
    </source>
</evidence>
<reference evidence="2 3" key="1">
    <citation type="submission" date="2022-06" db="EMBL/GenBank/DDBJ databases">
        <title>Genomic Encyclopedia of Archaeal and Bacterial Type Strains, Phase II (KMG-II): from individual species to whole genera.</title>
        <authorList>
            <person name="Goeker M."/>
        </authorList>
    </citation>
    <scope>NUCLEOTIDE SEQUENCE [LARGE SCALE GENOMIC DNA]</scope>
    <source>
        <strain evidence="2 3">DSM 44255</strain>
    </source>
</reference>
<dbReference type="EMBL" id="JAMTCO010000001">
    <property type="protein sequence ID" value="MCP2267915.1"/>
    <property type="molecule type" value="Genomic_DNA"/>
</dbReference>
<evidence type="ECO:0000313" key="2">
    <source>
        <dbReference type="EMBL" id="MCP2267915.1"/>
    </source>
</evidence>
<protein>
    <submittedName>
        <fullName evidence="2">Uncharacterized protein</fullName>
    </submittedName>
</protein>
<evidence type="ECO:0000256" key="1">
    <source>
        <dbReference type="SAM" id="MobiDB-lite"/>
    </source>
</evidence>
<feature type="compositionally biased region" description="Polar residues" evidence="1">
    <location>
        <begin position="138"/>
        <end position="163"/>
    </location>
</feature>
<keyword evidence="3" id="KW-1185">Reference proteome</keyword>
<gene>
    <name evidence="2" type="ORF">LV75_000397</name>
</gene>
<sequence>MRTGPDCFLSDIVTDSAADSSEKMPSMVRAPSSMTGRSWWRWIRSVTAGPLCPTSRDTHLDRCPSVRQRRHEAVAQLSRRPIPGVELGGLDDASERPPEVVRVECGTDPGGENRLASTQSAPASFFALTCRSHCSLSTSTHRSGQSKRAQTASPTLSAPTGTTVDPPELTSGHRTCPQGFRCPTLVMRTPAQYPSGFCPPS</sequence>
<organism evidence="2 3">
    <name type="scientific">Actinokineospora diospyrosa</name>
    <dbReference type="NCBI Taxonomy" id="103728"/>
    <lineage>
        <taxon>Bacteria</taxon>
        <taxon>Bacillati</taxon>
        <taxon>Actinomycetota</taxon>
        <taxon>Actinomycetes</taxon>
        <taxon>Pseudonocardiales</taxon>
        <taxon>Pseudonocardiaceae</taxon>
        <taxon>Actinokineospora</taxon>
    </lineage>
</organism>
<comment type="caution">
    <text evidence="2">The sequence shown here is derived from an EMBL/GenBank/DDBJ whole genome shotgun (WGS) entry which is preliminary data.</text>
</comment>
<accession>A0ABT1I5L1</accession>
<feature type="region of interest" description="Disordered" evidence="1">
    <location>
        <begin position="138"/>
        <end position="172"/>
    </location>
</feature>
<name>A0ABT1I5L1_9PSEU</name>
<dbReference type="Proteomes" id="UP001205185">
    <property type="component" value="Unassembled WGS sequence"/>
</dbReference>